<dbReference type="PANTHER" id="PTHR13016">
    <property type="entry name" value="AMMECR1 HOMOLOG"/>
    <property type="match status" value="1"/>
</dbReference>
<protein>
    <recommendedName>
        <fullName evidence="2">AMMECR1 domain-containing protein</fullName>
    </recommendedName>
</protein>
<dbReference type="AlphaFoldDB" id="A0A553HRS6"/>
<dbReference type="SUPFAM" id="SSF143447">
    <property type="entry name" value="AMMECR1-like"/>
    <property type="match status" value="1"/>
</dbReference>
<dbReference type="InterPro" id="IPR002733">
    <property type="entry name" value="AMMECR1_domain"/>
</dbReference>
<evidence type="ECO:0000313" key="3">
    <source>
        <dbReference type="EMBL" id="TRX90657.1"/>
    </source>
</evidence>
<dbReference type="STRING" id="2512241.A0A553HRS6"/>
<dbReference type="Gene3D" id="3.30.700.20">
    <property type="entry name" value="Hypothetical protein ph0010, domain 1"/>
    <property type="match status" value="1"/>
</dbReference>
<dbReference type="Pfam" id="PF01871">
    <property type="entry name" value="AMMECR1"/>
    <property type="match status" value="1"/>
</dbReference>
<dbReference type="InterPro" id="IPR023473">
    <property type="entry name" value="AMMECR1"/>
</dbReference>
<name>A0A553HRS6_9PEZI</name>
<dbReference type="Proteomes" id="UP000319160">
    <property type="component" value="Unassembled WGS sequence"/>
</dbReference>
<accession>A0A553HRS6</accession>
<feature type="domain" description="AMMECR1" evidence="2">
    <location>
        <begin position="60"/>
        <end position="254"/>
    </location>
</feature>
<comment type="caution">
    <text evidence="3">The sequence shown here is derived from an EMBL/GenBank/DDBJ whole genome shotgun (WGS) entry which is preliminary data.</text>
</comment>
<dbReference type="EMBL" id="VFLP01000053">
    <property type="protein sequence ID" value="TRX90657.1"/>
    <property type="molecule type" value="Genomic_DNA"/>
</dbReference>
<dbReference type="InterPro" id="IPR036071">
    <property type="entry name" value="AMMECR1_dom_sf"/>
</dbReference>
<dbReference type="OrthoDB" id="24630at2759"/>
<reference evidence="4" key="1">
    <citation type="submission" date="2019-06" db="EMBL/GenBank/DDBJ databases">
        <title>Draft genome sequence of the griseofulvin-producing fungus Xylaria cubensis strain G536.</title>
        <authorList>
            <person name="Mead M.E."/>
            <person name="Raja H.A."/>
            <person name="Steenwyk J.L."/>
            <person name="Knowles S.L."/>
            <person name="Oberlies N.H."/>
            <person name="Rokas A."/>
        </authorList>
    </citation>
    <scope>NUCLEOTIDE SEQUENCE [LARGE SCALE GENOMIC DNA]</scope>
    <source>
        <strain evidence="4">G536</strain>
    </source>
</reference>
<feature type="region of interest" description="Disordered" evidence="1">
    <location>
        <begin position="54"/>
        <end position="90"/>
    </location>
</feature>
<gene>
    <name evidence="3" type="ORF">FHL15_008432</name>
</gene>
<feature type="compositionally biased region" description="Low complexity" evidence="1">
    <location>
        <begin position="57"/>
        <end position="76"/>
    </location>
</feature>
<dbReference type="NCBIfam" id="TIGR00296">
    <property type="entry name" value="TIGR00296 family protein"/>
    <property type="match status" value="1"/>
</dbReference>
<dbReference type="PROSITE" id="PS51112">
    <property type="entry name" value="AMMECR1"/>
    <property type="match status" value="1"/>
</dbReference>
<sequence length="263" mass="29451">MATVSHCLYCFESLAAHLESRKAMTLTEVQESWEKYCKDADTVSKKQLPALRRVADSSASASNPSTPSSGSTLSLNNDTPATSTSSLPTEHPIITESPLFVTWNTVSASGHTSLRGCIGTFEAQELEDGLSSYAITSAIHDMRFDPISKRELPSLEAAVTLLTDFEDCDDAMDWELGTHGIRISFVERGRRYGATYLPDVAVEQEWSKEDTLLSLMRKAGWVGRKDRWQDIDLKVVRYQGKKESLQYPEYKHWRDWVQSNTGS</sequence>
<organism evidence="3 4">
    <name type="scientific">Xylaria flabelliformis</name>
    <dbReference type="NCBI Taxonomy" id="2512241"/>
    <lineage>
        <taxon>Eukaryota</taxon>
        <taxon>Fungi</taxon>
        <taxon>Dikarya</taxon>
        <taxon>Ascomycota</taxon>
        <taxon>Pezizomycotina</taxon>
        <taxon>Sordariomycetes</taxon>
        <taxon>Xylariomycetidae</taxon>
        <taxon>Xylariales</taxon>
        <taxon>Xylariaceae</taxon>
        <taxon>Xylaria</taxon>
    </lineage>
</organism>
<keyword evidence="4" id="KW-1185">Reference proteome</keyword>
<dbReference type="PANTHER" id="PTHR13016:SF0">
    <property type="entry name" value="AMME SYNDROME CANDIDATE GENE 1 PROTEIN"/>
    <property type="match status" value="1"/>
</dbReference>
<evidence type="ECO:0000259" key="2">
    <source>
        <dbReference type="PROSITE" id="PS51112"/>
    </source>
</evidence>
<feature type="compositionally biased region" description="Polar residues" evidence="1">
    <location>
        <begin position="77"/>
        <end position="88"/>
    </location>
</feature>
<dbReference type="Gene3D" id="3.30.1490.150">
    <property type="entry name" value="Hypothetical protein ph0010, domain 2"/>
    <property type="match status" value="1"/>
</dbReference>
<evidence type="ECO:0000256" key="1">
    <source>
        <dbReference type="SAM" id="MobiDB-lite"/>
    </source>
</evidence>
<dbReference type="InterPro" id="IPR027485">
    <property type="entry name" value="AMMECR1_N"/>
</dbReference>
<evidence type="ECO:0000313" key="4">
    <source>
        <dbReference type="Proteomes" id="UP000319160"/>
    </source>
</evidence>
<proteinExistence type="predicted"/>